<comment type="caution">
    <text evidence="1">The sequence shown here is derived from an EMBL/GenBank/DDBJ whole genome shotgun (WGS) entry which is preliminary data.</text>
</comment>
<accession>A0ABR8WKT1</accession>
<evidence type="ECO:0008006" key="3">
    <source>
        <dbReference type="Google" id="ProtNLM"/>
    </source>
</evidence>
<sequence length="118" mass="13088">MLIFSVFALSSCSRDDDPSDNDFFAGTYRGTLTYDDGTTSITKENGSVFVTKIGSATKYNFRFSDGIPDINGIEFQKEGDNTMVMLGSTATSYIRIDNKDLKIFYSNNGKTWTANANR</sequence>
<organism evidence="1 2">
    <name type="scientific">Kaistella pullorum</name>
    <dbReference type="NCBI Taxonomy" id="2763074"/>
    <lineage>
        <taxon>Bacteria</taxon>
        <taxon>Pseudomonadati</taxon>
        <taxon>Bacteroidota</taxon>
        <taxon>Flavobacteriia</taxon>
        <taxon>Flavobacteriales</taxon>
        <taxon>Weeksellaceae</taxon>
        <taxon>Chryseobacterium group</taxon>
        <taxon>Kaistella</taxon>
    </lineage>
</organism>
<evidence type="ECO:0000313" key="2">
    <source>
        <dbReference type="Proteomes" id="UP000626242"/>
    </source>
</evidence>
<gene>
    <name evidence="1" type="ORF">H9628_03650</name>
</gene>
<reference evidence="1 2" key="1">
    <citation type="submission" date="2020-08" db="EMBL/GenBank/DDBJ databases">
        <title>A Genomic Blueprint of the Chicken Gut Microbiome.</title>
        <authorList>
            <person name="Gilroy R."/>
            <person name="Ravi A."/>
            <person name="Getino M."/>
            <person name="Pursley I."/>
            <person name="Horton D.L."/>
            <person name="Alikhan N.-F."/>
            <person name="Baker D."/>
            <person name="Gharbi K."/>
            <person name="Hall N."/>
            <person name="Watson M."/>
            <person name="Adriaenssens E.M."/>
            <person name="Foster-Nyarko E."/>
            <person name="Jarju S."/>
            <person name="Secka A."/>
            <person name="Antonio M."/>
            <person name="Oren A."/>
            <person name="Chaudhuri R."/>
            <person name="La Ragione R.M."/>
            <person name="Hildebrand F."/>
            <person name="Pallen M.J."/>
        </authorList>
    </citation>
    <scope>NUCLEOTIDE SEQUENCE [LARGE SCALE GENOMIC DNA]</scope>
    <source>
        <strain evidence="1 2">Sa1CVA4</strain>
    </source>
</reference>
<dbReference type="EMBL" id="JACSPS010000001">
    <property type="protein sequence ID" value="MBD8017557.1"/>
    <property type="molecule type" value="Genomic_DNA"/>
</dbReference>
<proteinExistence type="predicted"/>
<evidence type="ECO:0000313" key="1">
    <source>
        <dbReference type="EMBL" id="MBD8017557.1"/>
    </source>
</evidence>
<dbReference type="Proteomes" id="UP000626242">
    <property type="component" value="Unassembled WGS sequence"/>
</dbReference>
<keyword evidence="2" id="KW-1185">Reference proteome</keyword>
<name>A0ABR8WKT1_9FLAO</name>
<protein>
    <recommendedName>
        <fullName evidence="3">Lipoprotein</fullName>
    </recommendedName>
</protein>